<feature type="region of interest" description="Disordered" evidence="4">
    <location>
        <begin position="968"/>
        <end position="997"/>
    </location>
</feature>
<feature type="domain" description="Fibronectin type-III" evidence="8">
    <location>
        <begin position="902"/>
        <end position="986"/>
    </location>
</feature>
<dbReference type="PROSITE" id="PS01186">
    <property type="entry name" value="EGF_2"/>
    <property type="match status" value="2"/>
</dbReference>
<keyword evidence="2 3" id="KW-1015">Disulfide bond</keyword>
<feature type="compositionally biased region" description="Low complexity" evidence="4">
    <location>
        <begin position="1139"/>
        <end position="1153"/>
    </location>
</feature>
<keyword evidence="1" id="KW-0677">Repeat</keyword>
<protein>
    <submittedName>
        <fullName evidence="10">Tenascin-X-like</fullName>
    </submittedName>
</protein>
<dbReference type="CDD" id="cd00054">
    <property type="entry name" value="EGF_CA"/>
    <property type="match status" value="1"/>
</dbReference>
<dbReference type="Gene3D" id="2.60.120.290">
    <property type="entry name" value="Spermadhesin, CUB domain"/>
    <property type="match status" value="1"/>
</dbReference>
<feature type="domain" description="Fibronectin type-III" evidence="8">
    <location>
        <begin position="231"/>
        <end position="320"/>
    </location>
</feature>
<feature type="domain" description="EGF-like" evidence="7">
    <location>
        <begin position="188"/>
        <end position="224"/>
    </location>
</feature>
<feature type="disulfide bond" evidence="3">
    <location>
        <begin position="214"/>
        <end position="223"/>
    </location>
</feature>
<dbReference type="Pfam" id="PF00431">
    <property type="entry name" value="CUB"/>
    <property type="match status" value="1"/>
</dbReference>
<dbReference type="SMART" id="SM00042">
    <property type="entry name" value="CUB"/>
    <property type="match status" value="1"/>
</dbReference>
<feature type="domain" description="EGF-like" evidence="7">
    <location>
        <begin position="27"/>
        <end position="62"/>
    </location>
</feature>
<feature type="compositionally biased region" description="Low complexity" evidence="4">
    <location>
        <begin position="1121"/>
        <end position="1131"/>
    </location>
</feature>
<evidence type="ECO:0000313" key="10">
    <source>
        <dbReference type="RefSeq" id="XP_006814129.1"/>
    </source>
</evidence>
<dbReference type="PROSITE" id="PS00022">
    <property type="entry name" value="EGF_1"/>
    <property type="match status" value="2"/>
</dbReference>
<feature type="disulfide bond" evidence="3">
    <location>
        <begin position="31"/>
        <end position="41"/>
    </location>
</feature>
<evidence type="ECO:0000256" key="3">
    <source>
        <dbReference type="PROSITE-ProRule" id="PRU00076"/>
    </source>
</evidence>
<dbReference type="CDD" id="cd00063">
    <property type="entry name" value="FN3"/>
    <property type="match status" value="7"/>
</dbReference>
<feature type="domain" description="Fibronectin type-III" evidence="8">
    <location>
        <begin position="418"/>
        <end position="507"/>
    </location>
</feature>
<evidence type="ECO:0000256" key="2">
    <source>
        <dbReference type="ARBA" id="ARBA00023157"/>
    </source>
</evidence>
<feature type="signal peptide" evidence="5">
    <location>
        <begin position="1"/>
        <end position="23"/>
    </location>
</feature>
<gene>
    <name evidence="10" type="primary">LOC102802137</name>
</gene>
<proteinExistence type="predicted"/>
<dbReference type="Gene3D" id="2.60.40.10">
    <property type="entry name" value="Immunoglobulins"/>
    <property type="match status" value="8"/>
</dbReference>
<keyword evidence="3" id="KW-0245">EGF-like domain</keyword>
<dbReference type="InterPro" id="IPR000859">
    <property type="entry name" value="CUB_dom"/>
</dbReference>
<dbReference type="InterPro" id="IPR013783">
    <property type="entry name" value="Ig-like_fold"/>
</dbReference>
<keyword evidence="5" id="KW-0732">Signal</keyword>
<dbReference type="PANTHER" id="PTHR46708:SF2">
    <property type="entry name" value="FIBRONECTIN TYPE-III DOMAIN-CONTAINING PROTEIN"/>
    <property type="match status" value="1"/>
</dbReference>
<dbReference type="InterPro" id="IPR003961">
    <property type="entry name" value="FN3_dom"/>
</dbReference>
<dbReference type="SUPFAM" id="SSF57196">
    <property type="entry name" value="EGF/Laminin"/>
    <property type="match status" value="1"/>
</dbReference>
<feature type="compositionally biased region" description="Low complexity" evidence="4">
    <location>
        <begin position="968"/>
        <end position="991"/>
    </location>
</feature>
<dbReference type="SMART" id="SM00181">
    <property type="entry name" value="EGF"/>
    <property type="match status" value="2"/>
</dbReference>
<feature type="compositionally biased region" description="Low complexity" evidence="4">
    <location>
        <begin position="1093"/>
        <end position="1102"/>
    </location>
</feature>
<evidence type="ECO:0000259" key="6">
    <source>
        <dbReference type="PROSITE" id="PS01180"/>
    </source>
</evidence>
<evidence type="ECO:0000256" key="1">
    <source>
        <dbReference type="ARBA" id="ARBA00022737"/>
    </source>
</evidence>
<evidence type="ECO:0000259" key="7">
    <source>
        <dbReference type="PROSITE" id="PS50026"/>
    </source>
</evidence>
<dbReference type="InterPro" id="IPR000742">
    <property type="entry name" value="EGF"/>
</dbReference>
<dbReference type="InterPro" id="IPR000152">
    <property type="entry name" value="EGF-type_Asp/Asn_hydroxyl_site"/>
</dbReference>
<feature type="domain" description="CUB" evidence="6">
    <location>
        <begin position="61"/>
        <end position="184"/>
    </location>
</feature>
<dbReference type="Gene3D" id="2.10.25.10">
    <property type="entry name" value="Laminin"/>
    <property type="match status" value="1"/>
</dbReference>
<dbReference type="SMART" id="SM00179">
    <property type="entry name" value="EGF_CA"/>
    <property type="match status" value="1"/>
</dbReference>
<dbReference type="Proteomes" id="UP000694865">
    <property type="component" value="Unplaced"/>
</dbReference>
<evidence type="ECO:0000256" key="4">
    <source>
        <dbReference type="SAM" id="MobiDB-lite"/>
    </source>
</evidence>
<feature type="domain" description="Fibronectin type-III" evidence="8">
    <location>
        <begin position="324"/>
        <end position="413"/>
    </location>
</feature>
<dbReference type="InterPro" id="IPR001881">
    <property type="entry name" value="EGF-like_Ca-bd_dom"/>
</dbReference>
<dbReference type="PROSITE" id="PS00010">
    <property type="entry name" value="ASX_HYDROXYL"/>
    <property type="match status" value="1"/>
</dbReference>
<evidence type="ECO:0000313" key="9">
    <source>
        <dbReference type="Proteomes" id="UP000694865"/>
    </source>
</evidence>
<dbReference type="RefSeq" id="XP_006814129.1">
    <property type="nucleotide sequence ID" value="XM_006814066.1"/>
</dbReference>
<dbReference type="PROSITE" id="PS50853">
    <property type="entry name" value="FN3"/>
    <property type="match status" value="8"/>
</dbReference>
<dbReference type="SMART" id="SM00060">
    <property type="entry name" value="FN3"/>
    <property type="match status" value="9"/>
</dbReference>
<dbReference type="PRINTS" id="PR00010">
    <property type="entry name" value="EGFBLOOD"/>
</dbReference>
<dbReference type="InterPro" id="IPR050991">
    <property type="entry name" value="ECM_Regulatory_Proteins"/>
</dbReference>
<dbReference type="PROSITE" id="PS01180">
    <property type="entry name" value="CUB"/>
    <property type="match status" value="1"/>
</dbReference>
<dbReference type="SUPFAM" id="SSF49854">
    <property type="entry name" value="Spermadhesin, CUB domain"/>
    <property type="match status" value="1"/>
</dbReference>
<feature type="domain" description="Fibronectin type-III" evidence="8">
    <location>
        <begin position="512"/>
        <end position="601"/>
    </location>
</feature>
<dbReference type="InterPro" id="IPR036116">
    <property type="entry name" value="FN3_sf"/>
</dbReference>
<dbReference type="Pfam" id="PF00041">
    <property type="entry name" value="fn3"/>
    <property type="match status" value="8"/>
</dbReference>
<feature type="domain" description="Fibronectin type-III" evidence="8">
    <location>
        <begin position="698"/>
        <end position="785"/>
    </location>
</feature>
<accession>A0ABM0M288</accession>
<feature type="compositionally biased region" description="Gly residues" evidence="4">
    <location>
        <begin position="1079"/>
        <end position="1092"/>
    </location>
</feature>
<comment type="caution">
    <text evidence="3">Lacks conserved residue(s) required for the propagation of feature annotation.</text>
</comment>
<feature type="domain" description="Fibronectin type-III" evidence="8">
    <location>
        <begin position="606"/>
        <end position="696"/>
    </location>
</feature>
<feature type="domain" description="Fibronectin type-III" evidence="8">
    <location>
        <begin position="989"/>
        <end position="1080"/>
    </location>
</feature>
<feature type="region of interest" description="Disordered" evidence="4">
    <location>
        <begin position="1076"/>
        <end position="1185"/>
    </location>
</feature>
<keyword evidence="9" id="KW-1185">Reference proteome</keyword>
<feature type="disulfide bond" evidence="3">
    <location>
        <begin position="52"/>
        <end position="61"/>
    </location>
</feature>
<sequence length="1185" mass="125900">MASMDKGKLVIFVLLIMITGSDLQDVQYDLCDTACDDADSCVQYNEEKFCSCHMGYEGDLCDDPNFMRCGGSFLGPGELTTPGYPALYRNKLKCVWLVMIPEAEEIGFYMLEFDTEVDKDWVEIGPGSDSDSFDHDVIQLNELSGTLADLPSTKVTVPGNRGFVRFEADFTNAFTGFRISFNASKVASADNCASNPCQNGGQCTNTPSGYECECAEGYTGTNCETEELRPIPKDVTVTDITSSTGTVTWSAVEGADGYWVDYFPRDGTITESQFVSSSEDRSFTFEGLTSSTYYNFSVSASFGSEVSEKGYAGETTLDLAGGPAPNDVTVTDITSTSGTLTWSAVEGADGYWVDYFPRDGIMTESQFVSSSEDRSFTFEGLTSSTYYNFSVSASFGSEVGEKGYAGETTLANSGAGAAPDDVSIVDVTDSTATVTWSSVEGADGYWVDYSPRDGFVTESQFVDAETERSFMFEGLSPSTYYNFSVSASFGSDIGEAGYAGATTLDSTGNGPAPDNVTVIDISDSSASIAWSEIEGADGYWVDYVPRDGSIQESQFVSSEQGRSFLFDGLSQSTFYNFSVRGSFDSEKGEAAYVGATTGESGGAGPAPDNVTVTGVTATTSSITWSAVEGADGYWLDYFPRDGSMRESQFVSSEEGERRFVFEGLAPSSSYNFSVRASFGSAKGDAAYAAATTLDPPPPPENVTIDMVMATRTSISWSDVEGAEGYLLEYESQNGIDSRSIFLNASEGNSYTFEGLQPGTAYNYSVRTVMEIAGDANTVNATTLEMGAFTTTGSMMVTWEEPAIDYNYLEVDYTPTDGGMPPPPISLDRANFTYLYYNDELYNITSLWDGYNYTYLSNGTFMYNSTIGGLVAGRNYSYSVTAIDGYGNRTLVGETYAITIPNRPDTLNADTSSINSISLDWSEPDGDYTGYRLNVEGVDGIPATLTKEERSFTIDDLVPGRSYDISVSTVTTGGVTSEPRSIRTSPSPISPTNGIANDVTSSSVDLSWDAVTEGEFDHYEVTYRTADGEPVETVIVDKELTNNIVTGLDSGTEYTFEISTISEAGVKSSPQEVIVTTLQSGGGGGTPGGGGTQGPPVTETPGGEHTQSPVTPDGGQTQGPVTPDGGQTQGPVTPGGGQTQGPVTPSGGQTQGPVTPGGGQTQDPVTPAGGQTQSPVTPAGDKLKAQ</sequence>
<dbReference type="PANTHER" id="PTHR46708">
    <property type="entry name" value="TENASCIN"/>
    <property type="match status" value="1"/>
</dbReference>
<feature type="compositionally biased region" description="Polar residues" evidence="4">
    <location>
        <begin position="1104"/>
        <end position="1119"/>
    </location>
</feature>
<name>A0ABM0M288_SACKO</name>
<dbReference type="InterPro" id="IPR035914">
    <property type="entry name" value="Sperma_CUB_dom_sf"/>
</dbReference>
<organism evidence="9 10">
    <name type="scientific">Saccoglossus kowalevskii</name>
    <name type="common">Acorn worm</name>
    <dbReference type="NCBI Taxonomy" id="10224"/>
    <lineage>
        <taxon>Eukaryota</taxon>
        <taxon>Metazoa</taxon>
        <taxon>Hemichordata</taxon>
        <taxon>Enteropneusta</taxon>
        <taxon>Harrimaniidae</taxon>
        <taxon>Saccoglossus</taxon>
    </lineage>
</organism>
<dbReference type="Pfam" id="PF00008">
    <property type="entry name" value="EGF"/>
    <property type="match status" value="1"/>
</dbReference>
<feature type="chain" id="PRO_5046372607" evidence="5">
    <location>
        <begin position="24"/>
        <end position="1185"/>
    </location>
</feature>
<dbReference type="PROSITE" id="PS50026">
    <property type="entry name" value="EGF_3"/>
    <property type="match status" value="2"/>
</dbReference>
<dbReference type="GeneID" id="102802137"/>
<evidence type="ECO:0000259" key="8">
    <source>
        <dbReference type="PROSITE" id="PS50853"/>
    </source>
</evidence>
<dbReference type="CDD" id="cd00041">
    <property type="entry name" value="CUB"/>
    <property type="match status" value="1"/>
</dbReference>
<reference evidence="10" key="1">
    <citation type="submission" date="2025-08" db="UniProtKB">
        <authorList>
            <consortium name="RefSeq"/>
        </authorList>
    </citation>
    <scope>IDENTIFICATION</scope>
    <source>
        <tissue evidence="10">Testes</tissue>
    </source>
</reference>
<evidence type="ECO:0000256" key="5">
    <source>
        <dbReference type="SAM" id="SignalP"/>
    </source>
</evidence>
<dbReference type="SUPFAM" id="SSF49265">
    <property type="entry name" value="Fibronectin type III"/>
    <property type="match status" value="5"/>
</dbReference>